<keyword evidence="2" id="KW-1185">Reference proteome</keyword>
<reference evidence="1" key="1">
    <citation type="submission" date="2019-05" db="EMBL/GenBank/DDBJ databases">
        <title>Annotation for the trematode Fasciolopsis buski.</title>
        <authorList>
            <person name="Choi Y.-J."/>
        </authorList>
    </citation>
    <scope>NUCLEOTIDE SEQUENCE</scope>
    <source>
        <strain evidence="1">HT</strain>
        <tissue evidence="1">Whole worm</tissue>
    </source>
</reference>
<dbReference type="AlphaFoldDB" id="A0A8E0RNQ4"/>
<name>A0A8E0RNQ4_9TREM</name>
<protein>
    <submittedName>
        <fullName evidence="1">Uncharacterized protein</fullName>
    </submittedName>
</protein>
<accession>A0A8E0RNQ4</accession>
<gene>
    <name evidence="1" type="ORF">FBUS_08722</name>
</gene>
<dbReference type="Proteomes" id="UP000728185">
    <property type="component" value="Unassembled WGS sequence"/>
</dbReference>
<evidence type="ECO:0000313" key="1">
    <source>
        <dbReference type="EMBL" id="KAA0187418.1"/>
    </source>
</evidence>
<proteinExistence type="predicted"/>
<comment type="caution">
    <text evidence="1">The sequence shown here is derived from an EMBL/GenBank/DDBJ whole genome shotgun (WGS) entry which is preliminary data.</text>
</comment>
<dbReference type="EMBL" id="LUCM01009121">
    <property type="protein sequence ID" value="KAA0187418.1"/>
    <property type="molecule type" value="Genomic_DNA"/>
</dbReference>
<organism evidence="1 2">
    <name type="scientific">Fasciolopsis buskii</name>
    <dbReference type="NCBI Taxonomy" id="27845"/>
    <lineage>
        <taxon>Eukaryota</taxon>
        <taxon>Metazoa</taxon>
        <taxon>Spiralia</taxon>
        <taxon>Lophotrochozoa</taxon>
        <taxon>Platyhelminthes</taxon>
        <taxon>Trematoda</taxon>
        <taxon>Digenea</taxon>
        <taxon>Plagiorchiida</taxon>
        <taxon>Echinostomata</taxon>
        <taxon>Echinostomatoidea</taxon>
        <taxon>Fasciolidae</taxon>
        <taxon>Fasciolopsis</taxon>
    </lineage>
</organism>
<dbReference type="OrthoDB" id="6126662at2759"/>
<evidence type="ECO:0000313" key="2">
    <source>
        <dbReference type="Proteomes" id="UP000728185"/>
    </source>
</evidence>
<sequence>MLGTTLCFNTLPNFCDRPLLDIFYEDRIAGWNTECMRLHGLFHIGDQVMQLGGLPVRCAKEFFKTLEFLDQEAHGVRVHCSLILRRLPHGKAFAIRRTYPGQSIGLRLENGTNQVRSSLFPLDLNNCQLRLYKDKTASQFYKAHISLYLPLSGTPRKIVLDPCGLVARNGLTVNSTGYRSDAPEGHGYQPSWTLTEINGQPLNVFGRKNEVSEHHSTSKRKSITPIA</sequence>